<proteinExistence type="predicted"/>
<dbReference type="RefSeq" id="WP_344730997.1">
    <property type="nucleotide sequence ID" value="NZ_BAABBI010000006.1"/>
</dbReference>
<evidence type="ECO:0000259" key="1">
    <source>
        <dbReference type="Pfam" id="PF13648"/>
    </source>
</evidence>
<dbReference type="InterPro" id="IPR024311">
    <property type="entry name" value="Lipocalin-like"/>
</dbReference>
<accession>A0ABP7HGS8</accession>
<protein>
    <recommendedName>
        <fullName evidence="1">Lipocalin-like domain-containing protein</fullName>
    </recommendedName>
</protein>
<reference evidence="3" key="1">
    <citation type="journal article" date="2019" name="Int. J. Syst. Evol. Microbiol.">
        <title>The Global Catalogue of Microorganisms (GCM) 10K type strain sequencing project: providing services to taxonomists for standard genome sequencing and annotation.</title>
        <authorList>
            <consortium name="The Broad Institute Genomics Platform"/>
            <consortium name="The Broad Institute Genome Sequencing Center for Infectious Disease"/>
            <person name="Wu L."/>
            <person name="Ma J."/>
        </authorList>
    </citation>
    <scope>NUCLEOTIDE SEQUENCE [LARGE SCALE GENOMIC DNA]</scope>
    <source>
        <strain evidence="3">JCM 17525</strain>
    </source>
</reference>
<dbReference type="Proteomes" id="UP001501456">
    <property type="component" value="Unassembled WGS sequence"/>
</dbReference>
<organism evidence="2 3">
    <name type="scientific">Corallibacter vietnamensis</name>
    <dbReference type="NCBI Taxonomy" id="904130"/>
    <lineage>
        <taxon>Bacteria</taxon>
        <taxon>Pseudomonadati</taxon>
        <taxon>Bacteroidota</taxon>
        <taxon>Flavobacteriia</taxon>
        <taxon>Flavobacteriales</taxon>
        <taxon>Flavobacteriaceae</taxon>
        <taxon>Corallibacter</taxon>
    </lineage>
</organism>
<gene>
    <name evidence="2" type="ORF">GCM10022271_25490</name>
</gene>
<dbReference type="EMBL" id="BAABBI010000006">
    <property type="protein sequence ID" value="GAA3792007.1"/>
    <property type="molecule type" value="Genomic_DNA"/>
</dbReference>
<dbReference type="Pfam" id="PF13648">
    <property type="entry name" value="Lipocalin_4"/>
    <property type="match status" value="2"/>
</dbReference>
<feature type="domain" description="Lipocalin-like" evidence="1">
    <location>
        <begin position="46"/>
        <end position="129"/>
    </location>
</feature>
<sequence length="262" mass="29308">MNKIIGLIILFALIINLFNCSKDDDDSQPQPQPELTMVEKLSAGDGKWYYETGSGANFDACFKTSFFKFMKNNTFQRKFYGIDTNNDCTLQSELANTFEITDDNKIKFNDDSGADVYPIISFTENELVLQYPTGGELTLDKTPGNYVREPTTKEKLTAGDGKWYFESPAHNTCYKKSFIRFFSENTFIQEIYDLDSNDNCVVQSGGTGSGTYEVLSDTEIDFTFSGSTASTFTIISLTENELIFQITANGTTSTIVLDKTEG</sequence>
<keyword evidence="3" id="KW-1185">Reference proteome</keyword>
<name>A0ABP7HGS8_9FLAO</name>
<feature type="domain" description="Lipocalin-like" evidence="1">
    <location>
        <begin position="161"/>
        <end position="244"/>
    </location>
</feature>
<evidence type="ECO:0000313" key="3">
    <source>
        <dbReference type="Proteomes" id="UP001501456"/>
    </source>
</evidence>
<comment type="caution">
    <text evidence="2">The sequence shown here is derived from an EMBL/GenBank/DDBJ whole genome shotgun (WGS) entry which is preliminary data.</text>
</comment>
<evidence type="ECO:0000313" key="2">
    <source>
        <dbReference type="EMBL" id="GAA3792007.1"/>
    </source>
</evidence>